<keyword evidence="2" id="KW-1185">Reference proteome</keyword>
<comment type="caution">
    <text evidence="1">The sequence shown here is derived from an EMBL/GenBank/DDBJ whole genome shotgun (WGS) entry which is preliminary data.</text>
</comment>
<proteinExistence type="predicted"/>
<dbReference type="EMBL" id="BSXS01000006">
    <property type="protein sequence ID" value="GME70238.1"/>
    <property type="molecule type" value="Genomic_DNA"/>
</dbReference>
<organism evidence="1 2">
    <name type="scientific">Ambrosiozyma monospora</name>
    <name type="common">Yeast</name>
    <name type="synonym">Endomycopsis monosporus</name>
    <dbReference type="NCBI Taxonomy" id="43982"/>
    <lineage>
        <taxon>Eukaryota</taxon>
        <taxon>Fungi</taxon>
        <taxon>Dikarya</taxon>
        <taxon>Ascomycota</taxon>
        <taxon>Saccharomycotina</taxon>
        <taxon>Pichiomycetes</taxon>
        <taxon>Pichiales</taxon>
        <taxon>Pichiaceae</taxon>
        <taxon>Ambrosiozyma</taxon>
    </lineage>
</organism>
<reference evidence="1" key="1">
    <citation type="submission" date="2023-04" db="EMBL/GenBank/DDBJ databases">
        <title>Ambrosiozyma monospora NBRC 10751.</title>
        <authorList>
            <person name="Ichikawa N."/>
            <person name="Sato H."/>
            <person name="Tonouchi N."/>
        </authorList>
    </citation>
    <scope>NUCLEOTIDE SEQUENCE</scope>
    <source>
        <strain evidence="1">NBRC 10751</strain>
    </source>
</reference>
<evidence type="ECO:0000313" key="1">
    <source>
        <dbReference type="EMBL" id="GME70238.1"/>
    </source>
</evidence>
<sequence length="1246" mass="142097">MAQPNNCSSTPNRFPEKFMNELTPIDPSECDADALVGKEIIQLFHESSKDLYNLFMNSQAALNEINGKAEQEEIDSNTTDSNTNTTDSIDSNTKNVKKSKFKEYHELLEFIDEHTRKFNGLLETLSEDQIEGIRAKSTTRVLLNTFKYLDVSPIFLELLMNDTANAIHLIAAMLKLMKKIISNPNQTYKFSPTMFFLFMQFAYGTNGIFKIRSANYERNSTPTLYLICKNYKRPSSFSSSSSSSSSSFSSSSSSSSSGDSTGRRVPSISILNKSKIDHCPVTYIITFDNQRNILSIKSTGQHNHHFNGDSGLNYLENTPIFLTKLLSYILSSGMPLGSSQTQLNQFLDKLDISGNTAVHKLICSFKQYTMTNITKVIGEDRILESNGFKIQLQRAIEDYHKMLADKDDSGEYKVEPFIFQVGNQERHGVCHISKSLVRAMIKEGVIYLDFTFKPIVTKGVAMGNIGFVNRNRVYVPCSILSEGGEGTNNVCQLLNLLEDCAQEISPELSLKNIVHIIIDQSSGEISGIKKFFLDRFGLADNSKVARKLFIEENIDNRADIIQTYFGSINSSSDPKLKKLQKKAFLAYISPDLFPTSSKILFCTWHKSVVIGKRFGVDTVDKIQYSGTSGLGDVEAIRGDVLHGTRTVSNSIGGSNVDDDEEEQVVTHSDIDAVDEANSTSIANVLVNDNVDEANATSIANSNDDRGADEDRQDAENAAPEEYVLPEDGESDNERIQVVTLLRRVMYGNAERALVSFKNLIEAIPTIKPGKHSKNDSIKPDKCLETLIGYFLNHDQWCLRFRTGKALERPSSQAIEVFHNMVKHPKNGMGGRTTLSVFSWFCTLRRIVKKFSWDWDSDHRYKSTIIIDFMLGNLNIPENKDAYDEIAGKIQRASNLGRTSYKRKKRAHEMSTDLFKCTLEDGFCPYKESHGEGVPCLHVLAAIVDAVKKQENMKLTDIEERALSHYKSKMKVKYPNLFNDVEDSPPVSRSSTFDGGEEVTAQGLGVVHPFQDEETVQAQQQVQYPQEQQQPLQQQQVYPYPMQHQVDSLTQHQVHPTQQVLELQRRIKYLKNIYKVNEDRLVGIIIKKDEENIELKRQIHRLTKTNTDQKRELKKLRTREARRLQKQEHQTRTGNITQQQHRHHTQLGQFPVMQIPINQQQQQQHYHYQYHHQQQQQQHYHYQYHHQQQQQLSVYRDPARRVQQQQHNLQLNRTRPPLREVTNSGQNQQQQNVQPSPVVSKKRRRFG</sequence>
<protein>
    <submittedName>
        <fullName evidence="1">Unnamed protein product</fullName>
    </submittedName>
</protein>
<accession>A0ACB5SRE9</accession>
<name>A0ACB5SRE9_AMBMO</name>
<dbReference type="Proteomes" id="UP001165064">
    <property type="component" value="Unassembled WGS sequence"/>
</dbReference>
<gene>
    <name evidence="1" type="ORF">Amon02_000011000</name>
</gene>
<evidence type="ECO:0000313" key="2">
    <source>
        <dbReference type="Proteomes" id="UP001165064"/>
    </source>
</evidence>